<gene>
    <name evidence="7 9" type="primary">recO</name>
    <name evidence="9" type="ORF">C0197_06260</name>
</gene>
<dbReference type="Pfam" id="PF11967">
    <property type="entry name" value="RecO_N"/>
    <property type="match status" value="1"/>
</dbReference>
<dbReference type="SUPFAM" id="SSF50249">
    <property type="entry name" value="Nucleic acid-binding proteins"/>
    <property type="match status" value="1"/>
</dbReference>
<evidence type="ECO:0000256" key="6">
    <source>
        <dbReference type="ARBA" id="ARBA00033409"/>
    </source>
</evidence>
<protein>
    <recommendedName>
        <fullName evidence="2 7">DNA repair protein RecO</fullName>
    </recommendedName>
    <alternativeName>
        <fullName evidence="6 7">Recombination protein O</fullName>
    </alternativeName>
</protein>
<dbReference type="InterPro" id="IPR042242">
    <property type="entry name" value="RecO_C"/>
</dbReference>
<keyword evidence="4 7" id="KW-0233">DNA recombination</keyword>
<dbReference type="Gene3D" id="2.40.50.140">
    <property type="entry name" value="Nucleic acid-binding proteins"/>
    <property type="match status" value="1"/>
</dbReference>
<reference evidence="9 10" key="1">
    <citation type="submission" date="2018-01" db="EMBL/GenBank/DDBJ databases">
        <title>Metagenomic assembled genomes from two thermal pools in the Uzon Caldera, Kamchatka, Russia.</title>
        <authorList>
            <person name="Wilkins L."/>
            <person name="Ettinger C."/>
        </authorList>
    </citation>
    <scope>NUCLEOTIDE SEQUENCE [LARGE SCALE GENOMIC DNA]</scope>
    <source>
        <strain evidence="9">ZAV-15</strain>
    </source>
</reference>
<evidence type="ECO:0000256" key="5">
    <source>
        <dbReference type="ARBA" id="ARBA00023204"/>
    </source>
</evidence>
<comment type="similarity">
    <text evidence="1 7">Belongs to the RecO family.</text>
</comment>
<sequence>MSEVLFSLPALVLDKVERYEIDLLVTLLTPGGKIRTLAKGAQKSKRRFLNLLEPLTYLKVHLRKPQKGKTLILEGADLLYLPESPRREIAKFYFFSYLTEVLEFTSPEAFKRRDFEWLVEFIKELEEISNIKEAKTFFELKWLQICGLYPQVFECVSCGREPKKIYYFSIPSGGLMCFSCKDETSFPLNLNQIELLRKIVRIKKLKEGETLMQGQSAVERSFLARLIEEFFLFHLDWEPRSLRILKEGL</sequence>
<evidence type="ECO:0000313" key="9">
    <source>
        <dbReference type="EMBL" id="PMP61038.1"/>
    </source>
</evidence>
<evidence type="ECO:0000256" key="2">
    <source>
        <dbReference type="ARBA" id="ARBA00021310"/>
    </source>
</evidence>
<evidence type="ECO:0000256" key="1">
    <source>
        <dbReference type="ARBA" id="ARBA00007452"/>
    </source>
</evidence>
<evidence type="ECO:0000256" key="4">
    <source>
        <dbReference type="ARBA" id="ARBA00023172"/>
    </source>
</evidence>
<dbReference type="EMBL" id="PNIE01000094">
    <property type="protein sequence ID" value="PMP61038.1"/>
    <property type="molecule type" value="Genomic_DNA"/>
</dbReference>
<dbReference type="NCBIfam" id="TIGR00613">
    <property type="entry name" value="reco"/>
    <property type="match status" value="1"/>
</dbReference>
<dbReference type="AlphaFoldDB" id="A0A2N7PI87"/>
<dbReference type="InterPro" id="IPR037278">
    <property type="entry name" value="ARFGAP/RecO"/>
</dbReference>
<dbReference type="Proteomes" id="UP000235731">
    <property type="component" value="Unassembled WGS sequence"/>
</dbReference>
<dbReference type="InterPro" id="IPR022572">
    <property type="entry name" value="DNA_rep/recomb_RecO_N"/>
</dbReference>
<keyword evidence="3 7" id="KW-0227">DNA damage</keyword>
<name>A0A2N7PI87_9BACT</name>
<dbReference type="PANTHER" id="PTHR33991:SF1">
    <property type="entry name" value="DNA REPAIR PROTEIN RECO"/>
    <property type="match status" value="1"/>
</dbReference>
<comment type="function">
    <text evidence="7">Involved in DNA repair and RecF pathway recombination.</text>
</comment>
<evidence type="ECO:0000313" key="10">
    <source>
        <dbReference type="Proteomes" id="UP000235731"/>
    </source>
</evidence>
<evidence type="ECO:0000256" key="3">
    <source>
        <dbReference type="ARBA" id="ARBA00022763"/>
    </source>
</evidence>
<proteinExistence type="inferred from homology"/>
<comment type="caution">
    <text evidence="9">The sequence shown here is derived from an EMBL/GenBank/DDBJ whole genome shotgun (WGS) entry which is preliminary data.</text>
</comment>
<feature type="domain" description="DNA replication/recombination mediator RecO N-terminal" evidence="8">
    <location>
        <begin position="6"/>
        <end position="68"/>
    </location>
</feature>
<dbReference type="PANTHER" id="PTHR33991">
    <property type="entry name" value="DNA REPAIR PROTEIN RECO"/>
    <property type="match status" value="1"/>
</dbReference>
<keyword evidence="5 7" id="KW-0234">DNA repair</keyword>
<dbReference type="GO" id="GO:0006302">
    <property type="term" value="P:double-strand break repair"/>
    <property type="evidence" value="ECO:0007669"/>
    <property type="project" value="TreeGrafter"/>
</dbReference>
<dbReference type="GO" id="GO:0043590">
    <property type="term" value="C:bacterial nucleoid"/>
    <property type="evidence" value="ECO:0007669"/>
    <property type="project" value="TreeGrafter"/>
</dbReference>
<dbReference type="HAMAP" id="MF_00201">
    <property type="entry name" value="RecO"/>
    <property type="match status" value="1"/>
</dbReference>
<dbReference type="InterPro" id="IPR003717">
    <property type="entry name" value="RecO"/>
</dbReference>
<dbReference type="InterPro" id="IPR012340">
    <property type="entry name" value="NA-bd_OB-fold"/>
</dbReference>
<accession>A0A2N7PI87</accession>
<evidence type="ECO:0000256" key="7">
    <source>
        <dbReference type="HAMAP-Rule" id="MF_00201"/>
    </source>
</evidence>
<dbReference type="SUPFAM" id="SSF57863">
    <property type="entry name" value="ArfGap/RecO-like zinc finger"/>
    <property type="match status" value="1"/>
</dbReference>
<dbReference type="Pfam" id="PF02565">
    <property type="entry name" value="RecO_C"/>
    <property type="match status" value="1"/>
</dbReference>
<organism evidence="9 10">
    <name type="scientific">Caldimicrobium thiodismutans</name>
    <dbReference type="NCBI Taxonomy" id="1653476"/>
    <lineage>
        <taxon>Bacteria</taxon>
        <taxon>Pseudomonadati</taxon>
        <taxon>Thermodesulfobacteriota</taxon>
        <taxon>Thermodesulfobacteria</taxon>
        <taxon>Thermodesulfobacteriales</taxon>
        <taxon>Thermodesulfobacteriaceae</taxon>
        <taxon>Caldimicrobium</taxon>
    </lineage>
</organism>
<dbReference type="Gene3D" id="1.20.1440.120">
    <property type="entry name" value="Recombination protein O, C-terminal domain"/>
    <property type="match status" value="1"/>
</dbReference>
<evidence type="ECO:0000259" key="8">
    <source>
        <dbReference type="Pfam" id="PF11967"/>
    </source>
</evidence>
<dbReference type="GO" id="GO:0006310">
    <property type="term" value="P:DNA recombination"/>
    <property type="evidence" value="ECO:0007669"/>
    <property type="project" value="UniProtKB-UniRule"/>
</dbReference>